<keyword evidence="1" id="KW-0812">Transmembrane</keyword>
<organism evidence="2 3">
    <name type="scientific">Campylobacter mucosalis CCUG 21559</name>
    <dbReference type="NCBI Taxonomy" id="1032067"/>
    <lineage>
        <taxon>Bacteria</taxon>
        <taxon>Pseudomonadati</taxon>
        <taxon>Campylobacterota</taxon>
        <taxon>Epsilonproteobacteria</taxon>
        <taxon>Campylobacterales</taxon>
        <taxon>Campylobacteraceae</taxon>
        <taxon>Campylobacter</taxon>
    </lineage>
</organism>
<name>A0A6G5QHU2_9BACT</name>
<dbReference type="Proteomes" id="UP000503264">
    <property type="component" value="Chromosome"/>
</dbReference>
<feature type="transmembrane region" description="Helical" evidence="1">
    <location>
        <begin position="90"/>
        <end position="111"/>
    </location>
</feature>
<gene>
    <name evidence="2" type="ORF">CMUC_1488</name>
</gene>
<protein>
    <submittedName>
        <fullName evidence="2">Hypothetical membrane protein (DUF1294 domain)</fullName>
    </submittedName>
</protein>
<evidence type="ECO:0000313" key="3">
    <source>
        <dbReference type="Proteomes" id="UP000503264"/>
    </source>
</evidence>
<evidence type="ECO:0000256" key="1">
    <source>
        <dbReference type="SAM" id="Phobius"/>
    </source>
</evidence>
<dbReference type="AlphaFoldDB" id="A0A6G5QHU2"/>
<keyword evidence="3" id="KW-1185">Reference proteome</keyword>
<feature type="transmembrane region" description="Helical" evidence="1">
    <location>
        <begin position="7"/>
        <end position="25"/>
    </location>
</feature>
<accession>A0A6G5QHU2</accession>
<feature type="transmembrane region" description="Helical" evidence="1">
    <location>
        <begin position="31"/>
        <end position="50"/>
    </location>
</feature>
<evidence type="ECO:0000313" key="2">
    <source>
        <dbReference type="EMBL" id="QCD45248.1"/>
    </source>
</evidence>
<feature type="transmembrane region" description="Helical" evidence="1">
    <location>
        <begin position="62"/>
        <end position="84"/>
    </location>
</feature>
<keyword evidence="1" id="KW-1133">Transmembrane helix</keyword>
<proteinExistence type="predicted"/>
<keyword evidence="1" id="KW-0472">Membrane</keyword>
<reference evidence="2 3" key="1">
    <citation type="submission" date="2016-07" db="EMBL/GenBank/DDBJ databases">
        <title>Comparative genomics of the Campylobacter concisus group.</title>
        <authorList>
            <person name="Miller W.G."/>
            <person name="Yee E."/>
            <person name="Chapman M.H."/>
            <person name="Huynh S."/>
            <person name="Bono J.L."/>
            <person name="On S.L.W."/>
            <person name="StLeger J."/>
            <person name="Foster G."/>
            <person name="Parker C.T."/>
        </authorList>
    </citation>
    <scope>NUCLEOTIDE SEQUENCE [LARGE SCALE GENOMIC DNA]</scope>
    <source>
        <strain evidence="2 3">CCUG 21559</strain>
    </source>
</reference>
<sequence length="123" mass="14381">MCCFGTRVFLLFFITILSFIFHRLYPQIAVVFYYLILANILSFVMLTLFFKRLLPNFVKENSIHYFSLIGGILGSFLAMALFRIKESRFLLIQLILAGIWIIFIAILLLNFKEISLFFTGFLS</sequence>
<dbReference type="EMBL" id="CP012542">
    <property type="protein sequence ID" value="QCD45248.1"/>
    <property type="molecule type" value="Genomic_DNA"/>
</dbReference>